<name>A0A388JWD9_CHABU</name>
<dbReference type="OrthoDB" id="432299at2759"/>
<dbReference type="Proteomes" id="UP000265515">
    <property type="component" value="Unassembled WGS sequence"/>
</dbReference>
<sequence length="118" mass="13153">MAVLISLDRRVLAMEQNVINRQRIAQIMINGQRTVGTVELSWVVPFTQFYFYSQVALWEYVPLGRALTGGASNLRRTMISKDEMLLRGVGEGGVCIAGMTVKGAQQKEFPGAFFFASF</sequence>
<evidence type="ECO:0000313" key="1">
    <source>
        <dbReference type="EMBL" id="GBG62119.1"/>
    </source>
</evidence>
<dbReference type="AlphaFoldDB" id="A0A388JWD9"/>
<dbReference type="EMBL" id="BFEA01000026">
    <property type="protein sequence ID" value="GBG62119.1"/>
    <property type="molecule type" value="Genomic_DNA"/>
</dbReference>
<protein>
    <submittedName>
        <fullName evidence="1">Uncharacterized protein</fullName>
    </submittedName>
</protein>
<dbReference type="Gramene" id="GBG62119">
    <property type="protein sequence ID" value="GBG62119"/>
    <property type="gene ID" value="CBR_g29319"/>
</dbReference>
<reference evidence="1 2" key="1">
    <citation type="journal article" date="2018" name="Cell">
        <title>The Chara Genome: Secondary Complexity and Implications for Plant Terrestrialization.</title>
        <authorList>
            <person name="Nishiyama T."/>
            <person name="Sakayama H."/>
            <person name="Vries J.D."/>
            <person name="Buschmann H."/>
            <person name="Saint-Marcoux D."/>
            <person name="Ullrich K.K."/>
            <person name="Haas F.B."/>
            <person name="Vanderstraeten L."/>
            <person name="Becker D."/>
            <person name="Lang D."/>
            <person name="Vosolsobe S."/>
            <person name="Rombauts S."/>
            <person name="Wilhelmsson P.K.I."/>
            <person name="Janitza P."/>
            <person name="Kern R."/>
            <person name="Heyl A."/>
            <person name="Rumpler F."/>
            <person name="Villalobos L.I.A.C."/>
            <person name="Clay J.M."/>
            <person name="Skokan R."/>
            <person name="Toyoda A."/>
            <person name="Suzuki Y."/>
            <person name="Kagoshima H."/>
            <person name="Schijlen E."/>
            <person name="Tajeshwar N."/>
            <person name="Catarino B."/>
            <person name="Hetherington A.J."/>
            <person name="Saltykova A."/>
            <person name="Bonnot C."/>
            <person name="Breuninger H."/>
            <person name="Symeonidi A."/>
            <person name="Radhakrishnan G.V."/>
            <person name="Van Nieuwerburgh F."/>
            <person name="Deforce D."/>
            <person name="Chang C."/>
            <person name="Karol K.G."/>
            <person name="Hedrich R."/>
            <person name="Ulvskov P."/>
            <person name="Glockner G."/>
            <person name="Delwiche C.F."/>
            <person name="Petrasek J."/>
            <person name="Van de Peer Y."/>
            <person name="Friml J."/>
            <person name="Beilby M."/>
            <person name="Dolan L."/>
            <person name="Kohara Y."/>
            <person name="Sugano S."/>
            <person name="Fujiyama A."/>
            <person name="Delaux P.-M."/>
            <person name="Quint M."/>
            <person name="TheiBen G."/>
            <person name="Hagemann M."/>
            <person name="Harholt J."/>
            <person name="Dunand C."/>
            <person name="Zachgo S."/>
            <person name="Langdale J."/>
            <person name="Maumus F."/>
            <person name="Straeten D.V.D."/>
            <person name="Gould S.B."/>
            <person name="Rensing S.A."/>
        </authorList>
    </citation>
    <scope>NUCLEOTIDE SEQUENCE [LARGE SCALE GENOMIC DNA]</scope>
    <source>
        <strain evidence="1 2">S276</strain>
    </source>
</reference>
<proteinExistence type="predicted"/>
<evidence type="ECO:0000313" key="2">
    <source>
        <dbReference type="Proteomes" id="UP000265515"/>
    </source>
</evidence>
<comment type="caution">
    <text evidence="1">The sequence shown here is derived from an EMBL/GenBank/DDBJ whole genome shotgun (WGS) entry which is preliminary data.</text>
</comment>
<keyword evidence="2" id="KW-1185">Reference proteome</keyword>
<accession>A0A388JWD9</accession>
<gene>
    <name evidence="1" type="ORF">CBR_g29319</name>
</gene>
<organism evidence="1 2">
    <name type="scientific">Chara braunii</name>
    <name type="common">Braun's stonewort</name>
    <dbReference type="NCBI Taxonomy" id="69332"/>
    <lineage>
        <taxon>Eukaryota</taxon>
        <taxon>Viridiplantae</taxon>
        <taxon>Streptophyta</taxon>
        <taxon>Charophyceae</taxon>
        <taxon>Charales</taxon>
        <taxon>Characeae</taxon>
        <taxon>Chara</taxon>
    </lineage>
</organism>